<gene>
    <name evidence="2" type="ORF">AVEN_201697_1</name>
</gene>
<dbReference type="Proteomes" id="UP000499080">
    <property type="component" value="Unassembled WGS sequence"/>
</dbReference>
<dbReference type="EMBL" id="BGPR01094365">
    <property type="protein sequence ID" value="GBM34450.1"/>
    <property type="molecule type" value="Genomic_DNA"/>
</dbReference>
<evidence type="ECO:0000313" key="3">
    <source>
        <dbReference type="Proteomes" id="UP000499080"/>
    </source>
</evidence>
<sequence length="115" mass="12901">MFSKVLKPPSSVMNRHKIGENAETNRAEKETLFASAFSTFHLPSYKNDHVFHNSQTTEVGDKSTQKHGEKAEKNRVSICLCILLVSFAILQANDADEHCSPRSHSAPLTRKDNTF</sequence>
<keyword evidence="3" id="KW-1185">Reference proteome</keyword>
<evidence type="ECO:0000256" key="1">
    <source>
        <dbReference type="SAM" id="MobiDB-lite"/>
    </source>
</evidence>
<dbReference type="AlphaFoldDB" id="A0A4Y2EYW7"/>
<accession>A0A4Y2EYW7</accession>
<feature type="region of interest" description="Disordered" evidence="1">
    <location>
        <begin position="1"/>
        <end position="25"/>
    </location>
</feature>
<evidence type="ECO:0000313" key="2">
    <source>
        <dbReference type="EMBL" id="GBM34450.1"/>
    </source>
</evidence>
<reference evidence="2 3" key="1">
    <citation type="journal article" date="2019" name="Sci. Rep.">
        <title>Orb-weaving spider Araneus ventricosus genome elucidates the spidroin gene catalogue.</title>
        <authorList>
            <person name="Kono N."/>
            <person name="Nakamura H."/>
            <person name="Ohtoshi R."/>
            <person name="Moran D.A.P."/>
            <person name="Shinohara A."/>
            <person name="Yoshida Y."/>
            <person name="Fujiwara M."/>
            <person name="Mori M."/>
            <person name="Tomita M."/>
            <person name="Arakawa K."/>
        </authorList>
    </citation>
    <scope>NUCLEOTIDE SEQUENCE [LARGE SCALE GENOMIC DNA]</scope>
</reference>
<name>A0A4Y2EYW7_ARAVE</name>
<proteinExistence type="predicted"/>
<organism evidence="2 3">
    <name type="scientific">Araneus ventricosus</name>
    <name type="common">Orbweaver spider</name>
    <name type="synonym">Epeira ventricosa</name>
    <dbReference type="NCBI Taxonomy" id="182803"/>
    <lineage>
        <taxon>Eukaryota</taxon>
        <taxon>Metazoa</taxon>
        <taxon>Ecdysozoa</taxon>
        <taxon>Arthropoda</taxon>
        <taxon>Chelicerata</taxon>
        <taxon>Arachnida</taxon>
        <taxon>Araneae</taxon>
        <taxon>Araneomorphae</taxon>
        <taxon>Entelegynae</taxon>
        <taxon>Araneoidea</taxon>
        <taxon>Araneidae</taxon>
        <taxon>Araneus</taxon>
    </lineage>
</organism>
<protein>
    <submittedName>
        <fullName evidence="2">Uncharacterized protein</fullName>
    </submittedName>
</protein>
<comment type="caution">
    <text evidence="2">The sequence shown here is derived from an EMBL/GenBank/DDBJ whole genome shotgun (WGS) entry which is preliminary data.</text>
</comment>